<keyword evidence="3 4" id="KW-0804">Transcription</keyword>
<comment type="subunit">
    <text evidence="4">Interacts with both the nontemplate DNA and the RNA polymerase (RNAP).</text>
</comment>
<evidence type="ECO:0000256" key="2">
    <source>
        <dbReference type="ARBA" id="ARBA00023015"/>
    </source>
</evidence>
<keyword evidence="4" id="KW-0238">DNA-binding</keyword>
<evidence type="ECO:0000313" key="7">
    <source>
        <dbReference type="Proteomes" id="UP001501321"/>
    </source>
</evidence>
<evidence type="ECO:0000313" key="6">
    <source>
        <dbReference type="EMBL" id="GAA4501711.1"/>
    </source>
</evidence>
<organism evidence="6 7">
    <name type="scientific">Pseudaeromonas paramecii</name>
    <dbReference type="NCBI Taxonomy" id="2138166"/>
    <lineage>
        <taxon>Bacteria</taxon>
        <taxon>Pseudomonadati</taxon>
        <taxon>Pseudomonadota</taxon>
        <taxon>Gammaproteobacteria</taxon>
        <taxon>Aeromonadales</taxon>
        <taxon>Aeromonadaceae</taxon>
        <taxon>Pseudaeromonas</taxon>
    </lineage>
</organism>
<keyword evidence="7" id="KW-1185">Reference proteome</keyword>
<dbReference type="Gene3D" id="3.30.70.940">
    <property type="entry name" value="NusG, N-terminal domain"/>
    <property type="match status" value="1"/>
</dbReference>
<dbReference type="Proteomes" id="UP001501321">
    <property type="component" value="Unassembled WGS sequence"/>
</dbReference>
<evidence type="ECO:0000256" key="4">
    <source>
        <dbReference type="HAMAP-Rule" id="MF_00951"/>
    </source>
</evidence>
<evidence type="ECO:0000256" key="3">
    <source>
        <dbReference type="ARBA" id="ARBA00023163"/>
    </source>
</evidence>
<dbReference type="InterPro" id="IPR043425">
    <property type="entry name" value="NusG-like"/>
</dbReference>
<dbReference type="NCBIfam" id="NF006534">
    <property type="entry name" value="PRK09014.1"/>
    <property type="match status" value="1"/>
</dbReference>
<proteinExistence type="inferred from homology"/>
<dbReference type="NCBIfam" id="TIGR01955">
    <property type="entry name" value="RfaH"/>
    <property type="match status" value="1"/>
</dbReference>
<keyword evidence="2 4" id="KW-0805">Transcription regulation</keyword>
<dbReference type="EMBL" id="BAABFC010000017">
    <property type="protein sequence ID" value="GAA4501711.1"/>
    <property type="molecule type" value="Genomic_DNA"/>
</dbReference>
<dbReference type="PANTHER" id="PTHR30265">
    <property type="entry name" value="RHO-INTERACTING TRANSCRIPTION TERMINATION FACTOR NUSG"/>
    <property type="match status" value="1"/>
</dbReference>
<name>A0ABP8QG99_9GAMM</name>
<feature type="domain" description="NusG-like N-terminal" evidence="5">
    <location>
        <begin position="1"/>
        <end position="100"/>
    </location>
</feature>
<dbReference type="InterPro" id="IPR036735">
    <property type="entry name" value="NGN_dom_sf"/>
</dbReference>
<evidence type="ECO:0000259" key="5">
    <source>
        <dbReference type="SMART" id="SM00738"/>
    </source>
</evidence>
<dbReference type="Pfam" id="PF02357">
    <property type="entry name" value="NusG"/>
    <property type="match status" value="1"/>
</dbReference>
<dbReference type="CDD" id="cd09892">
    <property type="entry name" value="NGN_SP_RfaH"/>
    <property type="match status" value="1"/>
</dbReference>
<dbReference type="SMART" id="SM00738">
    <property type="entry name" value="NGN"/>
    <property type="match status" value="1"/>
</dbReference>
<sequence length="166" mass="19636">MRTWYLAYCKCKEEERARLHLRNQGVDSYYPQVQVEKLVRGQVRQVSEPMFPCYLFVHVDLEEFSASRLKSTRGLRRIITYGEHWQTVPQPLIIDLMRHENNDEAREHLNQLPRQGETVTIEEGPFSGLQAIYQEPDGERRSILLLQLLNQDVSKSFCNRSFRRLA</sequence>
<protein>
    <recommendedName>
        <fullName evidence="4">Transcription antitermination protein RfaH</fullName>
    </recommendedName>
</protein>
<dbReference type="SUPFAM" id="SSF82679">
    <property type="entry name" value="N-utilization substance G protein NusG, N-terminal domain"/>
    <property type="match status" value="1"/>
</dbReference>
<dbReference type="RefSeq" id="WP_345013660.1">
    <property type="nucleotide sequence ID" value="NZ_BAABFC010000017.1"/>
</dbReference>
<keyword evidence="1 4" id="KW-0889">Transcription antitermination</keyword>
<accession>A0ABP8QG99</accession>
<comment type="function">
    <text evidence="4">Enhances distal genes transcription elongation in a specialized subset of operons that encode extracytoplasmic components.</text>
</comment>
<evidence type="ECO:0000256" key="1">
    <source>
        <dbReference type="ARBA" id="ARBA00022814"/>
    </source>
</evidence>
<dbReference type="PANTHER" id="PTHR30265:SF7">
    <property type="entry name" value="TRANSCRIPTION ANTITERMINATION PROTEIN RFAH"/>
    <property type="match status" value="1"/>
</dbReference>
<dbReference type="HAMAP" id="MF_00951">
    <property type="entry name" value="RfaH"/>
    <property type="match status" value="1"/>
</dbReference>
<dbReference type="InterPro" id="IPR010215">
    <property type="entry name" value="Transcription_antiterm_RfaH"/>
</dbReference>
<dbReference type="InterPro" id="IPR006645">
    <property type="entry name" value="NGN-like_dom"/>
</dbReference>
<reference evidence="7" key="1">
    <citation type="journal article" date="2019" name="Int. J. Syst. Evol. Microbiol.">
        <title>The Global Catalogue of Microorganisms (GCM) 10K type strain sequencing project: providing services to taxonomists for standard genome sequencing and annotation.</title>
        <authorList>
            <consortium name="The Broad Institute Genomics Platform"/>
            <consortium name="The Broad Institute Genome Sequencing Center for Infectious Disease"/>
            <person name="Wu L."/>
            <person name="Ma J."/>
        </authorList>
    </citation>
    <scope>NUCLEOTIDE SEQUENCE [LARGE SCALE GENOMIC DNA]</scope>
    <source>
        <strain evidence="7">JCM 32226</strain>
    </source>
</reference>
<comment type="caution">
    <text evidence="6">The sequence shown here is derived from an EMBL/GenBank/DDBJ whole genome shotgun (WGS) entry which is preliminary data.</text>
</comment>
<comment type="similarity">
    <text evidence="4">Belongs to the RfaH family.</text>
</comment>
<gene>
    <name evidence="4 6" type="primary">rfaH</name>
    <name evidence="6" type="ORF">GCM10023095_25280</name>
</gene>